<comment type="similarity">
    <text evidence="3">Belongs to the peptidase M24B family.</text>
</comment>
<dbReference type="InterPro" id="IPR000994">
    <property type="entry name" value="Pept_M24"/>
</dbReference>
<sequence length="386" mass="40520">MSSESAPSAQPSAASSRFPSAVYADRLARAAQFAERAGLDGLLITPGPDLRYLIGSRADSFERLTCLVVPSDGNAPSVVLPRLELASLGDSAVADLGLPVHDWVDGVDPYELVSSLLPESPRTAVTDAMPALHLVPLARRFGTVPVLATGVLRELRMIKDDAEIEALRRAGAAIDRVHARMGEWLRPGRTEAEVAADITDAILAEGHTEAAFVIVGSGPHGADPHHEVSDRVIESGDVVVIDIGGPVDPGYNSDSTRTYSLGEPAADVAEQIGMLEAAQRAAVAAVRPGVTAESVDAAARDVLADAGLAEVFVHRTGHGIGLSVHEEPYIVAGNTVVLEPGMAFSVEPGIYFRGRWGARIEDIVVVTADGCEPMNRRPHGLTVLPG</sequence>
<dbReference type="Pfam" id="PF01321">
    <property type="entry name" value="Creatinase_N"/>
    <property type="match status" value="1"/>
</dbReference>
<evidence type="ECO:0000259" key="5">
    <source>
        <dbReference type="Pfam" id="PF01321"/>
    </source>
</evidence>
<evidence type="ECO:0000313" key="7">
    <source>
        <dbReference type="Proteomes" id="UP000286208"/>
    </source>
</evidence>
<dbReference type="PANTHER" id="PTHR46112:SF3">
    <property type="entry name" value="AMINOPEPTIDASE YPDF"/>
    <property type="match status" value="1"/>
</dbReference>
<dbReference type="Proteomes" id="UP000286208">
    <property type="component" value="Unassembled WGS sequence"/>
</dbReference>
<keyword evidence="1 3" id="KW-0479">Metal-binding</keyword>
<dbReference type="SUPFAM" id="SSF53092">
    <property type="entry name" value="Creatinase/prolidase N-terminal domain"/>
    <property type="match status" value="1"/>
</dbReference>
<dbReference type="PROSITE" id="PS00491">
    <property type="entry name" value="PROLINE_PEPTIDASE"/>
    <property type="match status" value="1"/>
</dbReference>
<comment type="caution">
    <text evidence="6">The sequence shown here is derived from an EMBL/GenBank/DDBJ whole genome shotgun (WGS) entry which is preliminary data.</text>
</comment>
<dbReference type="AlphaFoldDB" id="A0A438BCV0"/>
<dbReference type="EMBL" id="RKLP01000007">
    <property type="protein sequence ID" value="RVW08788.1"/>
    <property type="molecule type" value="Genomic_DNA"/>
</dbReference>
<dbReference type="SUPFAM" id="SSF55920">
    <property type="entry name" value="Creatinase/aminopeptidase"/>
    <property type="match status" value="1"/>
</dbReference>
<dbReference type="Gene3D" id="3.40.350.10">
    <property type="entry name" value="Creatinase/prolidase N-terminal domain"/>
    <property type="match status" value="1"/>
</dbReference>
<dbReference type="InterPro" id="IPR036005">
    <property type="entry name" value="Creatinase/aminopeptidase-like"/>
</dbReference>
<keyword evidence="6" id="KW-0031">Aminopeptidase</keyword>
<dbReference type="Pfam" id="PF00557">
    <property type="entry name" value="Peptidase_M24"/>
    <property type="match status" value="1"/>
</dbReference>
<gene>
    <name evidence="6" type="ORF">EGT67_14815</name>
</gene>
<dbReference type="RefSeq" id="WP_127916847.1">
    <property type="nucleotide sequence ID" value="NZ_RKLP01000007.1"/>
</dbReference>
<accession>A0A438BCV0</accession>
<protein>
    <submittedName>
        <fullName evidence="6">Aminopeptidase P family protein</fullName>
    </submittedName>
</protein>
<dbReference type="OrthoDB" id="9806388at2"/>
<evidence type="ECO:0000256" key="3">
    <source>
        <dbReference type="RuleBase" id="RU000590"/>
    </source>
</evidence>
<keyword evidence="7" id="KW-1185">Reference proteome</keyword>
<name>A0A438BCV0_9NOCA</name>
<evidence type="ECO:0000259" key="4">
    <source>
        <dbReference type="Pfam" id="PF00557"/>
    </source>
</evidence>
<reference evidence="6 7" key="1">
    <citation type="submission" date="2018-11" db="EMBL/GenBank/DDBJ databases">
        <title>Rhodococcus spongicola sp. nov. and Rhodococcus xishaensis sp. nov. from marine sponges.</title>
        <authorList>
            <person name="Li L."/>
            <person name="Lin H.W."/>
        </authorList>
    </citation>
    <scope>NUCLEOTIDE SEQUENCE [LARGE SCALE GENOMIC DNA]</scope>
    <source>
        <strain evidence="6 7">CCTCC AB2014297</strain>
    </source>
</reference>
<dbReference type="InterPro" id="IPR029149">
    <property type="entry name" value="Creatin/AminoP/Spt16_N"/>
</dbReference>
<evidence type="ECO:0000256" key="1">
    <source>
        <dbReference type="ARBA" id="ARBA00022723"/>
    </source>
</evidence>
<evidence type="ECO:0000313" key="6">
    <source>
        <dbReference type="EMBL" id="RVW08788.1"/>
    </source>
</evidence>
<dbReference type="PANTHER" id="PTHR46112">
    <property type="entry name" value="AMINOPEPTIDASE"/>
    <property type="match status" value="1"/>
</dbReference>
<feature type="domain" description="Creatinase N-terminal" evidence="5">
    <location>
        <begin position="26"/>
        <end position="158"/>
    </location>
</feature>
<dbReference type="InterPro" id="IPR001131">
    <property type="entry name" value="Peptidase_M24B_aminopep-P_CS"/>
</dbReference>
<dbReference type="InterPro" id="IPR000587">
    <property type="entry name" value="Creatinase_N"/>
</dbReference>
<dbReference type="InterPro" id="IPR050659">
    <property type="entry name" value="Peptidase_M24B"/>
</dbReference>
<dbReference type="Gene3D" id="3.90.230.10">
    <property type="entry name" value="Creatinase/methionine aminopeptidase superfamily"/>
    <property type="match status" value="1"/>
</dbReference>
<keyword evidence="2" id="KW-0378">Hydrolase</keyword>
<organism evidence="6 7">
    <name type="scientific">Prescottella agglutinans</name>
    <dbReference type="NCBI Taxonomy" id="1644129"/>
    <lineage>
        <taxon>Bacteria</taxon>
        <taxon>Bacillati</taxon>
        <taxon>Actinomycetota</taxon>
        <taxon>Actinomycetes</taxon>
        <taxon>Mycobacteriales</taxon>
        <taxon>Nocardiaceae</taxon>
        <taxon>Prescottella</taxon>
    </lineage>
</organism>
<dbReference type="GO" id="GO:0046872">
    <property type="term" value="F:metal ion binding"/>
    <property type="evidence" value="ECO:0007669"/>
    <property type="project" value="UniProtKB-KW"/>
</dbReference>
<keyword evidence="6" id="KW-0645">Protease</keyword>
<evidence type="ECO:0000256" key="2">
    <source>
        <dbReference type="ARBA" id="ARBA00022801"/>
    </source>
</evidence>
<proteinExistence type="inferred from homology"/>
<feature type="domain" description="Peptidase M24" evidence="4">
    <location>
        <begin position="165"/>
        <end position="368"/>
    </location>
</feature>
<dbReference type="GO" id="GO:0004177">
    <property type="term" value="F:aminopeptidase activity"/>
    <property type="evidence" value="ECO:0007669"/>
    <property type="project" value="UniProtKB-KW"/>
</dbReference>